<evidence type="ECO:0000313" key="1">
    <source>
        <dbReference type="EMBL" id="ORY99537.1"/>
    </source>
</evidence>
<reference evidence="1 2" key="1">
    <citation type="submission" date="2016-07" db="EMBL/GenBank/DDBJ databases">
        <title>Pervasive Adenine N6-methylation of Active Genes in Fungi.</title>
        <authorList>
            <consortium name="DOE Joint Genome Institute"/>
            <person name="Mondo S.J."/>
            <person name="Dannebaum R.O."/>
            <person name="Kuo R.C."/>
            <person name="Labutti K."/>
            <person name="Haridas S."/>
            <person name="Kuo A."/>
            <person name="Salamov A."/>
            <person name="Ahrendt S.R."/>
            <person name="Lipzen A."/>
            <person name="Sullivan W."/>
            <person name="Andreopoulos W.B."/>
            <person name="Clum A."/>
            <person name="Lindquist E."/>
            <person name="Daum C."/>
            <person name="Ramamoorthy G.K."/>
            <person name="Gryganskyi A."/>
            <person name="Culley D."/>
            <person name="Magnuson J.K."/>
            <person name="James T.Y."/>
            <person name="O'Malley M.A."/>
            <person name="Stajich J.E."/>
            <person name="Spatafora J.W."/>
            <person name="Visel A."/>
            <person name="Grigoriev I.V."/>
        </authorList>
    </citation>
    <scope>NUCLEOTIDE SEQUENCE [LARGE SCALE GENOMIC DNA]</scope>
    <source>
        <strain evidence="1 2">NRRL 3116</strain>
    </source>
</reference>
<proteinExistence type="predicted"/>
<dbReference type="AlphaFoldDB" id="A0A1Y2G6V0"/>
<evidence type="ECO:0000313" key="2">
    <source>
        <dbReference type="Proteomes" id="UP000193648"/>
    </source>
</evidence>
<dbReference type="InParanoid" id="A0A1Y2G6V0"/>
<organism evidence="1 2">
    <name type="scientific">Lobosporangium transversale</name>
    <dbReference type="NCBI Taxonomy" id="64571"/>
    <lineage>
        <taxon>Eukaryota</taxon>
        <taxon>Fungi</taxon>
        <taxon>Fungi incertae sedis</taxon>
        <taxon>Mucoromycota</taxon>
        <taxon>Mortierellomycotina</taxon>
        <taxon>Mortierellomycetes</taxon>
        <taxon>Mortierellales</taxon>
        <taxon>Mortierellaceae</taxon>
        <taxon>Lobosporangium</taxon>
    </lineage>
</organism>
<keyword evidence="2" id="KW-1185">Reference proteome</keyword>
<dbReference type="Proteomes" id="UP000193648">
    <property type="component" value="Unassembled WGS sequence"/>
</dbReference>
<dbReference type="EMBL" id="MCFF01000068">
    <property type="protein sequence ID" value="ORY99537.1"/>
    <property type="molecule type" value="Genomic_DNA"/>
</dbReference>
<dbReference type="GeneID" id="33567836"/>
<comment type="caution">
    <text evidence="1">The sequence shown here is derived from an EMBL/GenBank/DDBJ whole genome shotgun (WGS) entry which is preliminary data.</text>
</comment>
<accession>A0A1Y2G6V0</accession>
<sequence>MATGKLVILWPAITTLYKCLALGAIKPTNISLLERFLPGLAFLGGMLFIHADNNVPKGSSLEGM</sequence>
<name>A0A1Y2G6V0_9FUNG</name>
<gene>
    <name evidence="1" type="ORF">BCR41DRAFT_364052</name>
</gene>
<protein>
    <submittedName>
        <fullName evidence="1">Uncharacterized protein</fullName>
    </submittedName>
</protein>
<dbReference type="RefSeq" id="XP_021875863.1">
    <property type="nucleotide sequence ID" value="XM_022025993.1"/>
</dbReference>